<keyword evidence="1" id="KW-0812">Transmembrane</keyword>
<feature type="transmembrane region" description="Helical" evidence="1">
    <location>
        <begin position="25"/>
        <end position="46"/>
    </location>
</feature>
<name>A0ABU6DPI2_9GAMM</name>
<evidence type="ECO:0000256" key="1">
    <source>
        <dbReference type="SAM" id="Phobius"/>
    </source>
</evidence>
<comment type="caution">
    <text evidence="2">The sequence shown here is derived from an EMBL/GenBank/DDBJ whole genome shotgun (WGS) entry which is preliminary data.</text>
</comment>
<keyword evidence="1" id="KW-0472">Membrane</keyword>
<evidence type="ECO:0000313" key="3">
    <source>
        <dbReference type="Proteomes" id="UP001339883"/>
    </source>
</evidence>
<protein>
    <submittedName>
        <fullName evidence="2">Uncharacterized protein</fullName>
    </submittedName>
</protein>
<dbReference type="EMBL" id="VTDN01000001">
    <property type="protein sequence ID" value="MEB5475770.1"/>
    <property type="molecule type" value="Genomic_DNA"/>
</dbReference>
<dbReference type="RefSeq" id="WP_277094521.1">
    <property type="nucleotide sequence ID" value="NZ_VTDN01000001.1"/>
</dbReference>
<organism evidence="2 3">
    <name type="scientific">Acinetobacter pollinis</name>
    <dbReference type="NCBI Taxonomy" id="2605270"/>
    <lineage>
        <taxon>Bacteria</taxon>
        <taxon>Pseudomonadati</taxon>
        <taxon>Pseudomonadota</taxon>
        <taxon>Gammaproteobacteria</taxon>
        <taxon>Moraxellales</taxon>
        <taxon>Moraxellaceae</taxon>
        <taxon>Acinetobacter</taxon>
    </lineage>
</organism>
<proteinExistence type="predicted"/>
<evidence type="ECO:0000313" key="2">
    <source>
        <dbReference type="EMBL" id="MEB5475770.1"/>
    </source>
</evidence>
<sequence>MKDDISKKAPQYADSTISKKAFNRLIFWFALYALLFCIGVVIAVGADMP</sequence>
<reference evidence="2 3" key="1">
    <citation type="submission" date="2019-08" db="EMBL/GenBank/DDBJ databases">
        <title>Five species of Acinetobacter isolated from floral nectar and animal pollinators.</title>
        <authorList>
            <person name="Hendry T.A."/>
        </authorList>
    </citation>
    <scope>NUCLEOTIDE SEQUENCE [LARGE SCALE GENOMIC DNA]</scope>
    <source>
        <strain evidence="2 3">MD18.27</strain>
    </source>
</reference>
<dbReference type="Proteomes" id="UP001339883">
    <property type="component" value="Unassembled WGS sequence"/>
</dbReference>
<keyword evidence="1" id="KW-1133">Transmembrane helix</keyword>
<keyword evidence="3" id="KW-1185">Reference proteome</keyword>
<accession>A0ABU6DPI2</accession>
<gene>
    <name evidence="2" type="ORF">I2F25_01645</name>
</gene>